<dbReference type="InterPro" id="IPR040815">
    <property type="entry name" value="Nas2_N"/>
</dbReference>
<evidence type="ECO:0000256" key="4">
    <source>
        <dbReference type="ARBA" id="ARBA00030007"/>
    </source>
</evidence>
<accession>A0A8D8R852</accession>
<evidence type="ECO:0000256" key="2">
    <source>
        <dbReference type="ARBA" id="ARBA00014937"/>
    </source>
</evidence>
<name>A0A8D8R852_9HEMI</name>
<dbReference type="PANTHER" id="PTHR12651:SF1">
    <property type="entry name" value="26S PROTEASOME NON-ATPASE REGULATORY SUBUNIT 9"/>
    <property type="match status" value="1"/>
</dbReference>
<dbReference type="InterPro" id="IPR035269">
    <property type="entry name" value="PSMD9"/>
</dbReference>
<dbReference type="Pfam" id="PF17820">
    <property type="entry name" value="PDZ_6"/>
    <property type="match status" value="1"/>
</dbReference>
<evidence type="ECO:0000259" key="5">
    <source>
        <dbReference type="SMART" id="SM00228"/>
    </source>
</evidence>
<dbReference type="EMBL" id="HBUF01140884">
    <property type="protein sequence ID" value="CAG6646283.1"/>
    <property type="molecule type" value="Transcribed_RNA"/>
</dbReference>
<sequence length="219" mass="24350">MVNMTYQTTSDSLQIREKLNQLMSKRTDLEGELQVYQGILSSNNVGLQESLVDGEGYPRQDLDVFQVRHARNRIICIQNDLRGIMKEIEENIHLVHSIDGASSQVTHNSRSIANGFTGTPTPALFNPIARIGDVVPNSPAFKAGLEKDDVILEFGPVNSSNFKSLQDFAGIVRSNVNQDIVLIVLRNGGTRQRLVLRPQPFNGQGLVGCYFLNVENVER</sequence>
<dbReference type="FunFam" id="2.30.42.10:FF:000107">
    <property type="entry name" value="26S proteasome non-ATPase regulatory subunit 9"/>
    <property type="match status" value="1"/>
</dbReference>
<dbReference type="SUPFAM" id="SSF50156">
    <property type="entry name" value="PDZ domain-like"/>
    <property type="match status" value="1"/>
</dbReference>
<dbReference type="InterPro" id="IPR001478">
    <property type="entry name" value="PDZ"/>
</dbReference>
<dbReference type="Pfam" id="PF18265">
    <property type="entry name" value="Nas2_N"/>
    <property type="match status" value="1"/>
</dbReference>
<dbReference type="InterPro" id="IPR036034">
    <property type="entry name" value="PDZ_sf"/>
</dbReference>
<dbReference type="PANTHER" id="PTHR12651">
    <property type="entry name" value="26S PROTEASOME NON-ATPASE REGULATORY SUBUNIT 9"/>
    <property type="match status" value="1"/>
</dbReference>
<organism evidence="6">
    <name type="scientific">Cacopsylla melanoneura</name>
    <dbReference type="NCBI Taxonomy" id="428564"/>
    <lineage>
        <taxon>Eukaryota</taxon>
        <taxon>Metazoa</taxon>
        <taxon>Ecdysozoa</taxon>
        <taxon>Arthropoda</taxon>
        <taxon>Hexapoda</taxon>
        <taxon>Insecta</taxon>
        <taxon>Pterygota</taxon>
        <taxon>Neoptera</taxon>
        <taxon>Paraneoptera</taxon>
        <taxon>Hemiptera</taxon>
        <taxon>Sternorrhyncha</taxon>
        <taxon>Psylloidea</taxon>
        <taxon>Psyllidae</taxon>
        <taxon>Psyllinae</taxon>
        <taxon>Cacopsylla</taxon>
    </lineage>
</organism>
<feature type="domain" description="PDZ" evidence="5">
    <location>
        <begin position="114"/>
        <end position="188"/>
    </location>
</feature>
<dbReference type="GO" id="GO:0005634">
    <property type="term" value="C:nucleus"/>
    <property type="evidence" value="ECO:0007669"/>
    <property type="project" value="TreeGrafter"/>
</dbReference>
<dbReference type="Gene3D" id="2.30.42.10">
    <property type="match status" value="1"/>
</dbReference>
<keyword evidence="6" id="KW-0647">Proteasome</keyword>
<evidence type="ECO:0000313" key="6">
    <source>
        <dbReference type="EMBL" id="CAG6646283.1"/>
    </source>
</evidence>
<dbReference type="SMART" id="SM00228">
    <property type="entry name" value="PDZ"/>
    <property type="match status" value="1"/>
</dbReference>
<dbReference type="GO" id="GO:0000502">
    <property type="term" value="C:proteasome complex"/>
    <property type="evidence" value="ECO:0007669"/>
    <property type="project" value="UniProtKB-KW"/>
</dbReference>
<dbReference type="AlphaFoldDB" id="A0A8D8R852"/>
<reference evidence="6" key="1">
    <citation type="submission" date="2021-05" db="EMBL/GenBank/DDBJ databases">
        <authorList>
            <person name="Alioto T."/>
            <person name="Alioto T."/>
            <person name="Gomez Garrido J."/>
        </authorList>
    </citation>
    <scope>NUCLEOTIDE SEQUENCE</scope>
</reference>
<proteinExistence type="inferred from homology"/>
<protein>
    <recommendedName>
        <fullName evidence="2">26S proteasome non-ATPase regulatory subunit 9</fullName>
    </recommendedName>
    <alternativeName>
        <fullName evidence="4">26S proteasome regulatory subunit p27</fullName>
    </alternativeName>
</protein>
<dbReference type="GO" id="GO:0070682">
    <property type="term" value="P:proteasome regulatory particle assembly"/>
    <property type="evidence" value="ECO:0007669"/>
    <property type="project" value="InterPro"/>
</dbReference>
<comment type="similarity">
    <text evidence="1">Belongs to the proteasome subunit p27 family.</text>
</comment>
<dbReference type="InterPro" id="IPR041489">
    <property type="entry name" value="PDZ_6"/>
</dbReference>
<dbReference type="GO" id="GO:0005737">
    <property type="term" value="C:cytoplasm"/>
    <property type="evidence" value="ECO:0007669"/>
    <property type="project" value="TreeGrafter"/>
</dbReference>
<evidence type="ECO:0000256" key="1">
    <source>
        <dbReference type="ARBA" id="ARBA00005256"/>
    </source>
</evidence>
<evidence type="ECO:0000256" key="3">
    <source>
        <dbReference type="ARBA" id="ARBA00023186"/>
    </source>
</evidence>
<dbReference type="Gene3D" id="6.10.140.1710">
    <property type="match status" value="1"/>
</dbReference>
<keyword evidence="3" id="KW-0143">Chaperone</keyword>